<feature type="compositionally biased region" description="Pro residues" evidence="6">
    <location>
        <begin position="122"/>
        <end position="132"/>
    </location>
</feature>
<feature type="domain" description="Zn(2)-C6 fungal-type" evidence="7">
    <location>
        <begin position="54"/>
        <end position="84"/>
    </location>
</feature>
<dbReference type="EMBL" id="KN847477">
    <property type="protein sequence ID" value="KIX06518.1"/>
    <property type="molecule type" value="Genomic_DNA"/>
</dbReference>
<dbReference type="Proteomes" id="UP000053617">
    <property type="component" value="Unassembled WGS sequence"/>
</dbReference>
<dbReference type="SMART" id="SM00066">
    <property type="entry name" value="GAL4"/>
    <property type="match status" value="1"/>
</dbReference>
<gene>
    <name evidence="8" type="ORF">Z518_04494</name>
</gene>
<evidence type="ECO:0000256" key="6">
    <source>
        <dbReference type="SAM" id="MobiDB-lite"/>
    </source>
</evidence>
<sequence>MAYTDVVDMHARYGNYSVSNTFASNDLVPDLSESDIPAYSAAFDADPSAKRHAACDECRKRKLKCSGEPTGCERCIKQNLICHFSPQKQMGRPRKRVKIDDFSHKATMTTTTQPHSTSSQSQPPPPPAPEPAIDPELSGNAIERTNFENICNAPITQSIKRSSATARAQSAPESSSFNHSGGGSGVTSQGSSNASPSDAPRTPPDGDVMSSVSYPTDVSLWPDFSDMTMLPMPVQDSHEKDDFSSTDPSITHSHHHASQPVDLDADPSTLTQLPAVPACPCLPNLYLTLSTLSTLSAFPVSSGTIDTLLNAHRTGRSVVYCSVCPQKFQSGSQNVMLGSVLITVLADHWQRVKKATAKELRSGFDTDSSSTADLDSGNISIREDLEWRTFGYNLIRAYVFGDAPIPQVPYTNSLFSSLSNQRPYTLCDLFDAFERRQKQWHGLLPGSTEFPPRLTNDLTRGHTVGMTLKEIKECEAEVRAQGDDGILCLRIVKHSRMLIRSLEGGPPRVEL</sequence>
<proteinExistence type="predicted"/>
<dbReference type="HOGENOM" id="CLU_026660_1_0_1"/>
<dbReference type="GO" id="GO:0008270">
    <property type="term" value="F:zinc ion binding"/>
    <property type="evidence" value="ECO:0007669"/>
    <property type="project" value="InterPro"/>
</dbReference>
<evidence type="ECO:0000313" key="8">
    <source>
        <dbReference type="EMBL" id="KIX06518.1"/>
    </source>
</evidence>
<dbReference type="GeneID" id="25292565"/>
<evidence type="ECO:0000313" key="9">
    <source>
        <dbReference type="Proteomes" id="UP000053617"/>
    </source>
</evidence>
<dbReference type="Pfam" id="PF00172">
    <property type="entry name" value="Zn_clus"/>
    <property type="match status" value="1"/>
</dbReference>
<dbReference type="OrthoDB" id="10261408at2759"/>
<dbReference type="SUPFAM" id="SSF57701">
    <property type="entry name" value="Zn2/Cys6 DNA-binding domain"/>
    <property type="match status" value="1"/>
</dbReference>
<dbReference type="InterPro" id="IPR036864">
    <property type="entry name" value="Zn2-C6_fun-type_DNA-bd_sf"/>
</dbReference>
<reference evidence="8 9" key="1">
    <citation type="submission" date="2015-01" db="EMBL/GenBank/DDBJ databases">
        <title>The Genome Sequence of Rhinocladiella mackenzie CBS 650.93.</title>
        <authorList>
            <consortium name="The Broad Institute Genomics Platform"/>
            <person name="Cuomo C."/>
            <person name="de Hoog S."/>
            <person name="Gorbushina A."/>
            <person name="Stielow B."/>
            <person name="Teixiera M."/>
            <person name="Abouelleil A."/>
            <person name="Chapman S.B."/>
            <person name="Priest M."/>
            <person name="Young S.K."/>
            <person name="Wortman J."/>
            <person name="Nusbaum C."/>
            <person name="Birren B."/>
        </authorList>
    </citation>
    <scope>NUCLEOTIDE SEQUENCE [LARGE SCALE GENOMIC DNA]</scope>
    <source>
        <strain evidence="8 9">CBS 650.93</strain>
    </source>
</reference>
<organism evidence="8 9">
    <name type="scientific">Rhinocladiella mackenziei CBS 650.93</name>
    <dbReference type="NCBI Taxonomy" id="1442369"/>
    <lineage>
        <taxon>Eukaryota</taxon>
        <taxon>Fungi</taxon>
        <taxon>Dikarya</taxon>
        <taxon>Ascomycota</taxon>
        <taxon>Pezizomycotina</taxon>
        <taxon>Eurotiomycetes</taxon>
        <taxon>Chaetothyriomycetidae</taxon>
        <taxon>Chaetothyriales</taxon>
        <taxon>Herpotrichiellaceae</taxon>
        <taxon>Rhinocladiella</taxon>
    </lineage>
</organism>
<feature type="region of interest" description="Disordered" evidence="6">
    <location>
        <begin position="161"/>
        <end position="214"/>
    </location>
</feature>
<feature type="compositionally biased region" description="Polar residues" evidence="6">
    <location>
        <begin position="161"/>
        <end position="173"/>
    </location>
</feature>
<evidence type="ECO:0000256" key="3">
    <source>
        <dbReference type="ARBA" id="ARBA00023125"/>
    </source>
</evidence>
<dbReference type="CDD" id="cd00067">
    <property type="entry name" value="GAL4"/>
    <property type="match status" value="1"/>
</dbReference>
<evidence type="ECO:0000259" key="7">
    <source>
        <dbReference type="PROSITE" id="PS50048"/>
    </source>
</evidence>
<comment type="subcellular location">
    <subcellularLocation>
        <location evidence="1">Nucleus</location>
    </subcellularLocation>
</comment>
<evidence type="ECO:0000256" key="1">
    <source>
        <dbReference type="ARBA" id="ARBA00004123"/>
    </source>
</evidence>
<feature type="region of interest" description="Disordered" evidence="6">
    <location>
        <begin position="230"/>
        <end position="261"/>
    </location>
</feature>
<dbReference type="Gene3D" id="4.10.240.10">
    <property type="entry name" value="Zn(2)-C6 fungal-type DNA-binding domain"/>
    <property type="match status" value="1"/>
</dbReference>
<dbReference type="GO" id="GO:0045944">
    <property type="term" value="P:positive regulation of transcription by RNA polymerase II"/>
    <property type="evidence" value="ECO:0007669"/>
    <property type="project" value="TreeGrafter"/>
</dbReference>
<dbReference type="InterPro" id="IPR051711">
    <property type="entry name" value="Stress_Response_Reg"/>
</dbReference>
<dbReference type="RefSeq" id="XP_013273654.1">
    <property type="nucleotide sequence ID" value="XM_013418200.1"/>
</dbReference>
<dbReference type="PROSITE" id="PS00463">
    <property type="entry name" value="ZN2_CY6_FUNGAL_1"/>
    <property type="match status" value="1"/>
</dbReference>
<dbReference type="PANTHER" id="PTHR47540">
    <property type="entry name" value="THIAMINE REPRESSIBLE GENES REGULATORY PROTEIN THI5"/>
    <property type="match status" value="1"/>
</dbReference>
<dbReference type="GO" id="GO:0043565">
    <property type="term" value="F:sequence-specific DNA binding"/>
    <property type="evidence" value="ECO:0007669"/>
    <property type="project" value="TreeGrafter"/>
</dbReference>
<dbReference type="VEuPathDB" id="FungiDB:Z518_04494"/>
<evidence type="ECO:0000256" key="2">
    <source>
        <dbReference type="ARBA" id="ARBA00023015"/>
    </source>
</evidence>
<keyword evidence="5" id="KW-0539">Nucleus</keyword>
<dbReference type="PANTHER" id="PTHR47540:SF4">
    <property type="entry name" value="TRANSCRIPTION FACTOR RGLT"/>
    <property type="match status" value="1"/>
</dbReference>
<dbReference type="GO" id="GO:0005634">
    <property type="term" value="C:nucleus"/>
    <property type="evidence" value="ECO:0007669"/>
    <property type="project" value="UniProtKB-SubCell"/>
</dbReference>
<dbReference type="PROSITE" id="PS50048">
    <property type="entry name" value="ZN2_CY6_FUNGAL_2"/>
    <property type="match status" value="1"/>
</dbReference>
<keyword evidence="2" id="KW-0805">Transcription regulation</keyword>
<dbReference type="AlphaFoldDB" id="A0A0D2H7Z8"/>
<feature type="compositionally biased region" description="Low complexity" evidence="6">
    <location>
        <begin position="108"/>
        <end position="121"/>
    </location>
</feature>
<evidence type="ECO:0000256" key="5">
    <source>
        <dbReference type="ARBA" id="ARBA00023242"/>
    </source>
</evidence>
<keyword evidence="9" id="KW-1185">Reference proteome</keyword>
<dbReference type="InterPro" id="IPR001138">
    <property type="entry name" value="Zn2Cys6_DnaBD"/>
</dbReference>
<name>A0A0D2H7Z8_9EURO</name>
<keyword evidence="3" id="KW-0238">DNA-binding</keyword>
<accession>A0A0D2H7Z8</accession>
<evidence type="ECO:0000256" key="4">
    <source>
        <dbReference type="ARBA" id="ARBA00023163"/>
    </source>
</evidence>
<feature type="region of interest" description="Disordered" evidence="6">
    <location>
        <begin position="108"/>
        <end position="137"/>
    </location>
</feature>
<protein>
    <recommendedName>
        <fullName evidence="7">Zn(2)-C6 fungal-type domain-containing protein</fullName>
    </recommendedName>
</protein>
<dbReference type="STRING" id="1442369.A0A0D2H7Z8"/>
<keyword evidence="4" id="KW-0804">Transcription</keyword>
<dbReference type="GO" id="GO:0000981">
    <property type="term" value="F:DNA-binding transcription factor activity, RNA polymerase II-specific"/>
    <property type="evidence" value="ECO:0007669"/>
    <property type="project" value="InterPro"/>
</dbReference>